<name>A0A367GNH7_9SPHI</name>
<dbReference type="EMBL" id="QGDC01000007">
    <property type="protein sequence ID" value="RCH54243.1"/>
    <property type="molecule type" value="Genomic_DNA"/>
</dbReference>
<dbReference type="InterPro" id="IPR036249">
    <property type="entry name" value="Thioredoxin-like_sf"/>
</dbReference>
<comment type="caution">
    <text evidence="5">The sequence shown here is derived from an EMBL/GenBank/DDBJ whole genome shotgun (WGS) entry which is preliminary data.</text>
</comment>
<dbReference type="PANTHER" id="PTHR42852">
    <property type="entry name" value="THIOL:DISULFIDE INTERCHANGE PROTEIN DSBE"/>
    <property type="match status" value="1"/>
</dbReference>
<organism evidence="5 6">
    <name type="scientific">Mucilaginibacter hurinus</name>
    <dbReference type="NCBI Taxonomy" id="2201324"/>
    <lineage>
        <taxon>Bacteria</taxon>
        <taxon>Pseudomonadati</taxon>
        <taxon>Bacteroidota</taxon>
        <taxon>Sphingobacteriia</taxon>
        <taxon>Sphingobacteriales</taxon>
        <taxon>Sphingobacteriaceae</taxon>
        <taxon>Mucilaginibacter</taxon>
    </lineage>
</organism>
<keyword evidence="2" id="KW-0201">Cytochrome c-type biogenesis</keyword>
<keyword evidence="3" id="KW-1015">Disulfide bond</keyword>
<proteinExistence type="predicted"/>
<keyword evidence="6" id="KW-1185">Reference proteome</keyword>
<dbReference type="Proteomes" id="UP000253209">
    <property type="component" value="Unassembled WGS sequence"/>
</dbReference>
<dbReference type="Gene3D" id="3.40.30.10">
    <property type="entry name" value="Glutaredoxin"/>
    <property type="match status" value="1"/>
</dbReference>
<accession>A0A367GNH7</accession>
<evidence type="ECO:0000256" key="1">
    <source>
        <dbReference type="ARBA" id="ARBA00004196"/>
    </source>
</evidence>
<evidence type="ECO:0000256" key="3">
    <source>
        <dbReference type="ARBA" id="ARBA00023157"/>
    </source>
</evidence>
<protein>
    <submittedName>
        <fullName evidence="5">Uncharacterized protein</fullName>
    </submittedName>
</protein>
<dbReference type="GO" id="GO:0017004">
    <property type="term" value="P:cytochrome complex assembly"/>
    <property type="evidence" value="ECO:0007669"/>
    <property type="project" value="UniProtKB-KW"/>
</dbReference>
<evidence type="ECO:0000313" key="5">
    <source>
        <dbReference type="EMBL" id="RCH54243.1"/>
    </source>
</evidence>
<evidence type="ECO:0000256" key="4">
    <source>
        <dbReference type="ARBA" id="ARBA00023284"/>
    </source>
</evidence>
<reference evidence="5 6" key="1">
    <citation type="submission" date="2018-05" db="EMBL/GenBank/DDBJ databases">
        <title>Mucilaginibacter hurinus sp. nov., isolated from briquette warehouse soil.</title>
        <authorList>
            <person name="Choi L."/>
        </authorList>
    </citation>
    <scope>NUCLEOTIDE SEQUENCE [LARGE SCALE GENOMIC DNA]</scope>
    <source>
        <strain evidence="5 6">ZR32</strain>
    </source>
</reference>
<gene>
    <name evidence="5" type="ORF">DJ568_13165</name>
</gene>
<sequence>MRFLVFVLIAFISVSCNQPDRIVIDGSAPGIKSGVFGVVDVLNKPVYGDNIVDGKFKINELLEYPGYYNVKVTNMLDSKSTHIPYEVYLENGEYIIELNNDITKYPKITTSSQTQNEVSAYYVLADELLADIKKQVSELTLFLKSDRAKGLPANNYLAQVEQLKALRVKEKNIEATVIEKFIEKYPQSAIAAHFIYNLDYKSDPPRYNALFNKLSDAAKNTEEGKELSAKLGQLVKLVPGWKGPAINGTTPDGKKFDPKEVSHKKIILVDFWRAGNQVSRINHDKIIKDVFFQVNYSKDFGVISINLDERKDWWENAIKEDKMKWPQYSDLKGNDSKDAEAWGITRVPTYYLMDGNWKIIRRDVPFDDVAYEVTQYLERSR</sequence>
<dbReference type="AlphaFoldDB" id="A0A367GNH7"/>
<comment type="subcellular location">
    <subcellularLocation>
        <location evidence="1">Cell envelope</location>
    </subcellularLocation>
</comment>
<dbReference type="RefSeq" id="WP_114005754.1">
    <property type="nucleotide sequence ID" value="NZ_QGDC01000007.1"/>
</dbReference>
<keyword evidence="4" id="KW-0676">Redox-active center</keyword>
<dbReference type="PROSITE" id="PS51257">
    <property type="entry name" value="PROKAR_LIPOPROTEIN"/>
    <property type="match status" value="1"/>
</dbReference>
<dbReference type="SUPFAM" id="SSF52833">
    <property type="entry name" value="Thioredoxin-like"/>
    <property type="match status" value="1"/>
</dbReference>
<dbReference type="GO" id="GO:0030313">
    <property type="term" value="C:cell envelope"/>
    <property type="evidence" value="ECO:0007669"/>
    <property type="project" value="UniProtKB-SubCell"/>
</dbReference>
<evidence type="ECO:0000256" key="2">
    <source>
        <dbReference type="ARBA" id="ARBA00022748"/>
    </source>
</evidence>
<dbReference type="InterPro" id="IPR050553">
    <property type="entry name" value="Thioredoxin_ResA/DsbE_sf"/>
</dbReference>
<evidence type="ECO:0000313" key="6">
    <source>
        <dbReference type="Proteomes" id="UP000253209"/>
    </source>
</evidence>
<dbReference type="PANTHER" id="PTHR42852:SF6">
    <property type="entry name" value="THIOL:DISULFIDE INTERCHANGE PROTEIN DSBE"/>
    <property type="match status" value="1"/>
</dbReference>
<dbReference type="OrthoDB" id="789332at2"/>